<dbReference type="OrthoDB" id="6106351at2"/>
<dbReference type="EMBL" id="CYHG01000001">
    <property type="protein sequence ID" value="CUB02207.1"/>
    <property type="molecule type" value="Genomic_DNA"/>
</dbReference>
<accession>A0A0K6IFR5</accession>
<keyword evidence="1" id="KW-0472">Membrane</keyword>
<keyword evidence="1" id="KW-1133">Transmembrane helix</keyword>
<gene>
    <name evidence="2" type="ORF">Ga0061065_10137</name>
</gene>
<sequence>MTKSIELPNKAYMLPDSIPDWPPVWWFWLVIAGALLALILLLLGMYHHYRKRTYRREALQQLKQHTGLSDLALIELCLTLMKRCLITEGKEALASLTNKELLPELDRQLRSSRVKLVDYEEYFVTLIYQPHTQLTATQRQAIIQITSTWIRRHRA</sequence>
<keyword evidence="3" id="KW-1185">Reference proteome</keyword>
<dbReference type="RefSeq" id="WP_055461194.1">
    <property type="nucleotide sequence ID" value="NZ_CYHG01000001.1"/>
</dbReference>
<dbReference type="AlphaFoldDB" id="A0A0K6IFR5"/>
<reference evidence="3" key="1">
    <citation type="submission" date="2015-08" db="EMBL/GenBank/DDBJ databases">
        <authorList>
            <person name="Varghese N."/>
        </authorList>
    </citation>
    <scope>NUCLEOTIDE SEQUENCE [LARGE SCALE GENOMIC DNA]</scope>
    <source>
        <strain evidence="3">JCM 18476</strain>
    </source>
</reference>
<dbReference type="Pfam" id="PF14316">
    <property type="entry name" value="DUF4381"/>
    <property type="match status" value="1"/>
</dbReference>
<evidence type="ECO:0000256" key="1">
    <source>
        <dbReference type="SAM" id="Phobius"/>
    </source>
</evidence>
<evidence type="ECO:0008006" key="4">
    <source>
        <dbReference type="Google" id="ProtNLM"/>
    </source>
</evidence>
<dbReference type="Proteomes" id="UP000182769">
    <property type="component" value="Unassembled WGS sequence"/>
</dbReference>
<keyword evidence="1" id="KW-0812">Transmembrane</keyword>
<evidence type="ECO:0000313" key="2">
    <source>
        <dbReference type="EMBL" id="CUB02207.1"/>
    </source>
</evidence>
<evidence type="ECO:0000313" key="3">
    <source>
        <dbReference type="Proteomes" id="UP000182769"/>
    </source>
</evidence>
<name>A0A0K6IFR5_9GAMM</name>
<dbReference type="STRING" id="1137284.GCA_001418205_00036"/>
<proteinExistence type="predicted"/>
<feature type="transmembrane region" description="Helical" evidence="1">
    <location>
        <begin position="25"/>
        <end position="46"/>
    </location>
</feature>
<protein>
    <recommendedName>
        <fullName evidence="4">DUF4381 domain-containing protein</fullName>
    </recommendedName>
</protein>
<organism evidence="2 3">
    <name type="scientific">Marinomonas fungiae</name>
    <dbReference type="NCBI Taxonomy" id="1137284"/>
    <lineage>
        <taxon>Bacteria</taxon>
        <taxon>Pseudomonadati</taxon>
        <taxon>Pseudomonadota</taxon>
        <taxon>Gammaproteobacteria</taxon>
        <taxon>Oceanospirillales</taxon>
        <taxon>Oceanospirillaceae</taxon>
        <taxon>Marinomonas</taxon>
    </lineage>
</organism>
<dbReference type="InterPro" id="IPR025489">
    <property type="entry name" value="DUF4381"/>
</dbReference>